<feature type="binding site" evidence="10">
    <location>
        <position position="153"/>
    </location>
    <ligand>
        <name>4-amino-2-methyl-5-(diphosphooxymethyl)pyrimidine</name>
        <dbReference type="ChEBI" id="CHEBI:57841"/>
    </ligand>
</feature>
<keyword evidence="4 10" id="KW-0479">Metal-binding</keyword>
<evidence type="ECO:0000256" key="3">
    <source>
        <dbReference type="ARBA" id="ARBA00022679"/>
    </source>
</evidence>
<comment type="function">
    <text evidence="1 10">Condenses 4-methyl-5-(beta-hydroxyethyl)thiazole monophosphate (THZ-P) and 2-methyl-4-amino-5-hydroxymethyl pyrimidine pyrophosphate (HMP-PP) to form thiamine monophosphate (TMP).</text>
</comment>
<evidence type="ECO:0000256" key="8">
    <source>
        <dbReference type="ARBA" id="ARBA00047851"/>
    </source>
</evidence>
<proteinExistence type="inferred from homology"/>
<evidence type="ECO:0000256" key="9">
    <source>
        <dbReference type="ARBA" id="ARBA00047883"/>
    </source>
</evidence>
<keyword evidence="6 10" id="KW-0784">Thiamine biosynthesis</keyword>
<evidence type="ECO:0000256" key="11">
    <source>
        <dbReference type="RuleBase" id="RU003826"/>
    </source>
</evidence>
<dbReference type="GO" id="GO:0000287">
    <property type="term" value="F:magnesium ion binding"/>
    <property type="evidence" value="ECO:0007669"/>
    <property type="project" value="UniProtKB-UniRule"/>
</dbReference>
<evidence type="ECO:0000256" key="2">
    <source>
        <dbReference type="ARBA" id="ARBA00005165"/>
    </source>
</evidence>
<dbReference type="InterPro" id="IPR036206">
    <property type="entry name" value="ThiamineP_synth_sf"/>
</dbReference>
<dbReference type="PANTHER" id="PTHR20857">
    <property type="entry name" value="THIAMINE-PHOSPHATE PYROPHOSPHORYLASE"/>
    <property type="match status" value="1"/>
</dbReference>
<feature type="binding site" evidence="10">
    <location>
        <position position="123"/>
    </location>
    <ligand>
        <name>4-amino-2-methyl-5-(diphosphooxymethyl)pyrimidine</name>
        <dbReference type="ChEBI" id="CHEBI:57841"/>
    </ligand>
</feature>
<evidence type="ECO:0000313" key="14">
    <source>
        <dbReference type="EMBL" id="STZ76141.1"/>
    </source>
</evidence>
<evidence type="ECO:0000256" key="1">
    <source>
        <dbReference type="ARBA" id="ARBA00003814"/>
    </source>
</evidence>
<evidence type="ECO:0000256" key="12">
    <source>
        <dbReference type="RuleBase" id="RU004253"/>
    </source>
</evidence>
<dbReference type="NCBIfam" id="TIGR00693">
    <property type="entry name" value="thiE"/>
    <property type="match status" value="1"/>
</dbReference>
<feature type="binding site" evidence="10">
    <location>
        <begin position="47"/>
        <end position="51"/>
    </location>
    <ligand>
        <name>4-amino-2-methyl-5-(diphosphooxymethyl)pyrimidine</name>
        <dbReference type="ChEBI" id="CHEBI:57841"/>
    </ligand>
</feature>
<dbReference type="Gene3D" id="3.20.20.70">
    <property type="entry name" value="Aldolase class I"/>
    <property type="match status" value="1"/>
</dbReference>
<dbReference type="GO" id="GO:0009228">
    <property type="term" value="P:thiamine biosynthetic process"/>
    <property type="evidence" value="ECO:0007669"/>
    <property type="project" value="UniProtKB-KW"/>
</dbReference>
<organism evidence="14 15">
    <name type="scientific">Bergeriella denitrificans</name>
    <name type="common">Neisseria denitrificans</name>
    <dbReference type="NCBI Taxonomy" id="494"/>
    <lineage>
        <taxon>Bacteria</taxon>
        <taxon>Pseudomonadati</taxon>
        <taxon>Pseudomonadota</taxon>
        <taxon>Betaproteobacteria</taxon>
        <taxon>Neisseriales</taxon>
        <taxon>Neisseriaceae</taxon>
        <taxon>Bergeriella</taxon>
    </lineage>
</organism>
<comment type="pathway">
    <text evidence="2 10 12">Cofactor biosynthesis; thiamine diphosphate biosynthesis; thiamine phosphate from 4-amino-2-methyl-5-diphosphomethylpyrimidine and 4-methyl-5-(2-phosphoethyl)-thiazole: step 1/1.</text>
</comment>
<feature type="binding site" evidence="10">
    <location>
        <begin position="150"/>
        <end position="152"/>
    </location>
    <ligand>
        <name>2-[(2R,5Z)-2-carboxy-4-methylthiazol-5(2H)-ylidene]ethyl phosphate</name>
        <dbReference type="ChEBI" id="CHEBI:62899"/>
    </ligand>
</feature>
<feature type="binding site" evidence="10">
    <location>
        <begin position="202"/>
        <end position="203"/>
    </location>
    <ligand>
        <name>2-[(2R,5Z)-2-carboxy-4-methylthiazol-5(2H)-ylidene]ethyl phosphate</name>
        <dbReference type="ChEBI" id="CHEBI:62899"/>
    </ligand>
</feature>
<feature type="binding site" evidence="10">
    <location>
        <position position="84"/>
    </location>
    <ligand>
        <name>4-amino-2-methyl-5-(diphosphooxymethyl)pyrimidine</name>
        <dbReference type="ChEBI" id="CHEBI:57841"/>
    </ligand>
</feature>
<reference evidence="14 15" key="1">
    <citation type="submission" date="2018-06" db="EMBL/GenBank/DDBJ databases">
        <authorList>
            <consortium name="Pathogen Informatics"/>
            <person name="Doyle S."/>
        </authorList>
    </citation>
    <scope>NUCLEOTIDE SEQUENCE [LARGE SCALE GENOMIC DNA]</scope>
    <source>
        <strain evidence="14 15">NCTC10295</strain>
    </source>
</reference>
<dbReference type="RefSeq" id="WP_066076507.1">
    <property type="nucleotide sequence ID" value="NZ_CP181246.1"/>
</dbReference>
<comment type="similarity">
    <text evidence="10 11">Belongs to the thiamine-phosphate synthase family.</text>
</comment>
<dbReference type="InterPro" id="IPR022998">
    <property type="entry name" value="ThiamineP_synth_TenI"/>
</dbReference>
<gene>
    <name evidence="10 14" type="primary">thiE</name>
    <name evidence="14" type="ORF">NCTC10295_00898</name>
</gene>
<comment type="catalytic activity">
    <reaction evidence="7 10 11">
        <text>4-methyl-5-(2-phosphooxyethyl)-thiazole + 4-amino-2-methyl-5-(diphosphooxymethyl)pyrimidine + H(+) = thiamine phosphate + diphosphate</text>
        <dbReference type="Rhea" id="RHEA:22328"/>
        <dbReference type="ChEBI" id="CHEBI:15378"/>
        <dbReference type="ChEBI" id="CHEBI:33019"/>
        <dbReference type="ChEBI" id="CHEBI:37575"/>
        <dbReference type="ChEBI" id="CHEBI:57841"/>
        <dbReference type="ChEBI" id="CHEBI:58296"/>
        <dbReference type="EC" id="2.5.1.3"/>
    </reaction>
</comment>
<dbReference type="SUPFAM" id="SSF51391">
    <property type="entry name" value="Thiamin phosphate synthase"/>
    <property type="match status" value="1"/>
</dbReference>
<dbReference type="AlphaFoldDB" id="A0A378UI21"/>
<dbReference type="GO" id="GO:0009229">
    <property type="term" value="P:thiamine diphosphate biosynthetic process"/>
    <property type="evidence" value="ECO:0007669"/>
    <property type="project" value="UniProtKB-UniRule"/>
</dbReference>
<comment type="cofactor">
    <cofactor evidence="10">
        <name>Mg(2+)</name>
        <dbReference type="ChEBI" id="CHEBI:18420"/>
    </cofactor>
    <text evidence="10">Binds 1 Mg(2+) ion per subunit.</text>
</comment>
<dbReference type="InterPro" id="IPR013785">
    <property type="entry name" value="Aldolase_TIM"/>
</dbReference>
<protein>
    <recommendedName>
        <fullName evidence="10">Thiamine-phosphate synthase</fullName>
        <shortName evidence="10">TP synthase</shortName>
        <shortName evidence="10">TPS</shortName>
        <ecNumber evidence="10">2.5.1.3</ecNumber>
    </recommendedName>
    <alternativeName>
        <fullName evidence="10">Thiamine-phosphate pyrophosphorylase</fullName>
        <shortName evidence="10">TMP pyrophosphorylase</shortName>
        <shortName evidence="10">TMP-PPase</shortName>
    </alternativeName>
</protein>
<dbReference type="EMBL" id="UGQS01000002">
    <property type="protein sequence ID" value="STZ76141.1"/>
    <property type="molecule type" value="Genomic_DNA"/>
</dbReference>
<evidence type="ECO:0000256" key="7">
    <source>
        <dbReference type="ARBA" id="ARBA00047334"/>
    </source>
</evidence>
<comment type="catalytic activity">
    <reaction evidence="9 10 11">
        <text>2-[(2R,5Z)-2-carboxy-4-methylthiazol-5(2H)-ylidene]ethyl phosphate + 4-amino-2-methyl-5-(diphosphooxymethyl)pyrimidine + 2 H(+) = thiamine phosphate + CO2 + diphosphate</text>
        <dbReference type="Rhea" id="RHEA:47844"/>
        <dbReference type="ChEBI" id="CHEBI:15378"/>
        <dbReference type="ChEBI" id="CHEBI:16526"/>
        <dbReference type="ChEBI" id="CHEBI:33019"/>
        <dbReference type="ChEBI" id="CHEBI:37575"/>
        <dbReference type="ChEBI" id="CHEBI:57841"/>
        <dbReference type="ChEBI" id="CHEBI:62899"/>
        <dbReference type="EC" id="2.5.1.3"/>
    </reaction>
</comment>
<dbReference type="PANTHER" id="PTHR20857:SF15">
    <property type="entry name" value="THIAMINE-PHOSPHATE SYNTHASE"/>
    <property type="match status" value="1"/>
</dbReference>
<dbReference type="GO" id="GO:0005737">
    <property type="term" value="C:cytoplasm"/>
    <property type="evidence" value="ECO:0007669"/>
    <property type="project" value="TreeGrafter"/>
</dbReference>
<keyword evidence="5 10" id="KW-0460">Magnesium</keyword>
<keyword evidence="3 10" id="KW-0808">Transferase</keyword>
<feature type="binding site" evidence="10">
    <location>
        <position position="104"/>
    </location>
    <ligand>
        <name>Mg(2+)</name>
        <dbReference type="ChEBI" id="CHEBI:18420"/>
    </ligand>
</feature>
<dbReference type="CDD" id="cd00564">
    <property type="entry name" value="TMP_TenI"/>
    <property type="match status" value="1"/>
</dbReference>
<evidence type="ECO:0000256" key="5">
    <source>
        <dbReference type="ARBA" id="ARBA00022842"/>
    </source>
</evidence>
<feature type="binding site" evidence="10">
    <location>
        <position position="182"/>
    </location>
    <ligand>
        <name>2-[(2R,5Z)-2-carboxy-4-methylthiazol-5(2H)-ylidene]ethyl phosphate</name>
        <dbReference type="ChEBI" id="CHEBI:62899"/>
    </ligand>
</feature>
<evidence type="ECO:0000259" key="13">
    <source>
        <dbReference type="Pfam" id="PF02581"/>
    </source>
</evidence>
<dbReference type="EC" id="2.5.1.3" evidence="10"/>
<evidence type="ECO:0000256" key="6">
    <source>
        <dbReference type="ARBA" id="ARBA00022977"/>
    </source>
</evidence>
<dbReference type="Proteomes" id="UP000254651">
    <property type="component" value="Unassembled WGS sequence"/>
</dbReference>
<dbReference type="Pfam" id="PF02581">
    <property type="entry name" value="TMP-TENI"/>
    <property type="match status" value="1"/>
</dbReference>
<sequence length="227" mass="24080">MKPNIRAMLACYFVAGSQDFQGTPDERAAKLLDVLAQALAGGITCFQFRDKGAGSLAHQPKQRQALAERCRDLCRRHQVPFFIDDDLDLALAVGADGIHVGQEDTPPAEIRRRAGQSLIIGLSTHTLAQLAQAEADAEADYCGLGPVFPTASKEKHRPPVGLDFVREARAAGITLPIVMIGGIREEHIPILAANGADGAAVISAITQADDVAETVKRLKAAALGEAQ</sequence>
<comment type="catalytic activity">
    <reaction evidence="8 10 11">
        <text>2-(2-carboxy-4-methylthiazol-5-yl)ethyl phosphate + 4-amino-2-methyl-5-(diphosphooxymethyl)pyrimidine + 2 H(+) = thiamine phosphate + CO2 + diphosphate</text>
        <dbReference type="Rhea" id="RHEA:47848"/>
        <dbReference type="ChEBI" id="CHEBI:15378"/>
        <dbReference type="ChEBI" id="CHEBI:16526"/>
        <dbReference type="ChEBI" id="CHEBI:33019"/>
        <dbReference type="ChEBI" id="CHEBI:37575"/>
        <dbReference type="ChEBI" id="CHEBI:57841"/>
        <dbReference type="ChEBI" id="CHEBI:62890"/>
        <dbReference type="EC" id="2.5.1.3"/>
    </reaction>
</comment>
<keyword evidence="15" id="KW-1185">Reference proteome</keyword>
<dbReference type="HAMAP" id="MF_00097">
    <property type="entry name" value="TMP_synthase"/>
    <property type="match status" value="1"/>
</dbReference>
<feature type="binding site" evidence="10">
    <location>
        <position position="85"/>
    </location>
    <ligand>
        <name>Mg(2+)</name>
        <dbReference type="ChEBI" id="CHEBI:18420"/>
    </ligand>
</feature>
<name>A0A378UI21_BERDE</name>
<dbReference type="GO" id="GO:0004789">
    <property type="term" value="F:thiamine-phosphate diphosphorylase activity"/>
    <property type="evidence" value="ECO:0007669"/>
    <property type="project" value="UniProtKB-UniRule"/>
</dbReference>
<evidence type="ECO:0000256" key="10">
    <source>
        <dbReference type="HAMAP-Rule" id="MF_00097"/>
    </source>
</evidence>
<dbReference type="InterPro" id="IPR034291">
    <property type="entry name" value="TMP_synthase"/>
</dbReference>
<dbReference type="FunFam" id="3.20.20.70:FF:000096">
    <property type="entry name" value="Thiamine-phosphate synthase"/>
    <property type="match status" value="1"/>
</dbReference>
<feature type="domain" description="Thiamine phosphate synthase/TenI" evidence="13">
    <location>
        <begin position="12"/>
        <end position="205"/>
    </location>
</feature>
<dbReference type="UniPathway" id="UPA00060">
    <property type="reaction ID" value="UER00141"/>
</dbReference>
<evidence type="ECO:0000256" key="4">
    <source>
        <dbReference type="ARBA" id="ARBA00022723"/>
    </source>
</evidence>
<evidence type="ECO:0000313" key="15">
    <source>
        <dbReference type="Proteomes" id="UP000254651"/>
    </source>
</evidence>
<accession>A0A378UI21</accession>